<dbReference type="InterPro" id="IPR002921">
    <property type="entry name" value="Fungal_lipase-type"/>
</dbReference>
<dbReference type="EMBL" id="JAAAHW010006461">
    <property type="protein sequence ID" value="KAF9960453.1"/>
    <property type="molecule type" value="Genomic_DNA"/>
</dbReference>
<dbReference type="PANTHER" id="PTHR45856">
    <property type="entry name" value="ALPHA/BETA-HYDROLASES SUPERFAMILY PROTEIN"/>
    <property type="match status" value="1"/>
</dbReference>
<protein>
    <recommendedName>
        <fullName evidence="1">Fungal lipase-type domain-containing protein</fullName>
    </recommendedName>
</protein>
<dbReference type="SUPFAM" id="SSF53474">
    <property type="entry name" value="alpha/beta-Hydrolases"/>
    <property type="match status" value="1"/>
</dbReference>
<dbReference type="PANTHER" id="PTHR45856:SF24">
    <property type="entry name" value="FUNGAL LIPASE-LIKE DOMAIN-CONTAINING PROTEIN"/>
    <property type="match status" value="1"/>
</dbReference>
<name>A0A9P6J5E4_9FUNG</name>
<dbReference type="AlphaFoldDB" id="A0A9P6J5E4"/>
<accession>A0A9P6J5E4</accession>
<dbReference type="InterPro" id="IPR051218">
    <property type="entry name" value="Sec_MonoDiacylglyc_Lipase"/>
</dbReference>
<feature type="domain" description="Fungal lipase-type" evidence="1">
    <location>
        <begin position="132"/>
        <end position="239"/>
    </location>
</feature>
<proteinExistence type="predicted"/>
<dbReference type="CDD" id="cd00519">
    <property type="entry name" value="Lipase_3"/>
    <property type="match status" value="1"/>
</dbReference>
<dbReference type="InterPro" id="IPR029058">
    <property type="entry name" value="AB_hydrolase_fold"/>
</dbReference>
<reference evidence="2" key="1">
    <citation type="journal article" date="2020" name="Fungal Divers.">
        <title>Resolving the Mortierellaceae phylogeny through synthesis of multi-gene phylogenetics and phylogenomics.</title>
        <authorList>
            <person name="Vandepol N."/>
            <person name="Liber J."/>
            <person name="Desiro A."/>
            <person name="Na H."/>
            <person name="Kennedy M."/>
            <person name="Barry K."/>
            <person name="Grigoriev I.V."/>
            <person name="Miller A.N."/>
            <person name="O'Donnell K."/>
            <person name="Stajich J.E."/>
            <person name="Bonito G."/>
        </authorList>
    </citation>
    <scope>NUCLEOTIDE SEQUENCE</scope>
    <source>
        <strain evidence="2">MES-2147</strain>
    </source>
</reference>
<gene>
    <name evidence="2" type="ORF">BGZ65_012305</name>
</gene>
<dbReference type="OrthoDB" id="426718at2759"/>
<keyword evidence="3" id="KW-1185">Reference proteome</keyword>
<evidence type="ECO:0000313" key="3">
    <source>
        <dbReference type="Proteomes" id="UP000749646"/>
    </source>
</evidence>
<dbReference type="GO" id="GO:0006629">
    <property type="term" value="P:lipid metabolic process"/>
    <property type="evidence" value="ECO:0007669"/>
    <property type="project" value="InterPro"/>
</dbReference>
<sequence length="505" mass="57874">MPIFDLLVQIYKHSCLYNQTSGHIELQSVDDPLSPFGSRRSIRQLESNEVGQSPHFSYYIAHVLLVMSSEVYVRHGRDSSHPNPVRQETLLHGVRDTERLAQTFGMRFHPLYELKTRGGPASGLFYNADTIVLVYKGTTITSFDECLIDVTLQRLKANEYLYGEVHEGFYNVLFEKTSAPDNYEYKIHGPPNPIKFVMESIFLLSKRGRRERGKPLNLWITGHSLGGALASLTMARLQKIVGEHDPIVRDQGDVGFPALVVMLRQFTRNYRAYMACKDCEKCQDSTVWKYGEQYCYTMGSPRVGDSTFAEEYARNERSYCVSSIFKPVYWRLANEKDIVPRLPLGRNPTQNNYQRLDETPHMHSLLDYQHVGQLVEVRDTVTLPKVQPSAFEDDLSEGVLRARHDVNNLVESFDQLIRWLRQQQDPDLIVRTLLEKTSQIRDDILMVENAYGNNGNEARGVRGVRGVKGVFGSAHSTSTYQNNLIIGRFFFKTYPGFLLDDWPGH</sequence>
<dbReference type="Proteomes" id="UP000749646">
    <property type="component" value="Unassembled WGS sequence"/>
</dbReference>
<dbReference type="Gene3D" id="3.40.50.1820">
    <property type="entry name" value="alpha/beta hydrolase"/>
    <property type="match status" value="1"/>
</dbReference>
<organism evidence="2 3">
    <name type="scientific">Modicella reniformis</name>
    <dbReference type="NCBI Taxonomy" id="1440133"/>
    <lineage>
        <taxon>Eukaryota</taxon>
        <taxon>Fungi</taxon>
        <taxon>Fungi incertae sedis</taxon>
        <taxon>Mucoromycota</taxon>
        <taxon>Mortierellomycotina</taxon>
        <taxon>Mortierellomycetes</taxon>
        <taxon>Mortierellales</taxon>
        <taxon>Mortierellaceae</taxon>
        <taxon>Modicella</taxon>
    </lineage>
</organism>
<feature type="domain" description="Fungal lipase-type" evidence="1">
    <location>
        <begin position="294"/>
        <end position="344"/>
    </location>
</feature>
<evidence type="ECO:0000313" key="2">
    <source>
        <dbReference type="EMBL" id="KAF9960453.1"/>
    </source>
</evidence>
<evidence type="ECO:0000259" key="1">
    <source>
        <dbReference type="Pfam" id="PF01764"/>
    </source>
</evidence>
<comment type="caution">
    <text evidence="2">The sequence shown here is derived from an EMBL/GenBank/DDBJ whole genome shotgun (WGS) entry which is preliminary data.</text>
</comment>
<dbReference type="Pfam" id="PF01764">
    <property type="entry name" value="Lipase_3"/>
    <property type="match status" value="2"/>
</dbReference>